<accession>C3KQ20</accession>
<organism evidence="2 3">
    <name type="scientific">Sinorhizobium fredii (strain NBRC 101917 / NGR234)</name>
    <dbReference type="NCBI Taxonomy" id="394"/>
    <lineage>
        <taxon>Bacteria</taxon>
        <taxon>Pseudomonadati</taxon>
        <taxon>Pseudomonadota</taxon>
        <taxon>Alphaproteobacteria</taxon>
        <taxon>Hyphomicrobiales</taxon>
        <taxon>Rhizobiaceae</taxon>
        <taxon>Sinorhizobium/Ensifer group</taxon>
        <taxon>Sinorhizobium</taxon>
    </lineage>
</organism>
<dbReference type="AlphaFoldDB" id="C3KQ20"/>
<geneLocation type="plasmid" evidence="3">
    <name>sym pNGR234b</name>
</geneLocation>
<dbReference type="HOGENOM" id="CLU_2194857_0_0_5"/>
<dbReference type="EMBL" id="CP000874">
    <property type="protein sequence ID" value="ACP22178.1"/>
    <property type="molecule type" value="Genomic_DNA"/>
</dbReference>
<protein>
    <recommendedName>
        <fullName evidence="4">Transmembrane protein</fullName>
    </recommendedName>
</protein>
<dbReference type="KEGG" id="rhi:NGR_b07200"/>
<evidence type="ECO:0008006" key="4">
    <source>
        <dbReference type="Google" id="ProtNLM"/>
    </source>
</evidence>
<dbReference type="OrthoDB" id="8399336at2"/>
<keyword evidence="1" id="KW-0732">Signal</keyword>
<dbReference type="Proteomes" id="UP000001054">
    <property type="component" value="Plasmid pNGR234b"/>
</dbReference>
<proteinExistence type="predicted"/>
<evidence type="ECO:0000256" key="1">
    <source>
        <dbReference type="SAM" id="SignalP"/>
    </source>
</evidence>
<name>C3KQ20_SINFN</name>
<keyword evidence="3" id="KW-1185">Reference proteome</keyword>
<evidence type="ECO:0000313" key="2">
    <source>
        <dbReference type="EMBL" id="ACP22178.1"/>
    </source>
</evidence>
<feature type="chain" id="PRO_5002929113" description="Transmembrane protein" evidence="1">
    <location>
        <begin position="30"/>
        <end position="108"/>
    </location>
</feature>
<evidence type="ECO:0000313" key="3">
    <source>
        <dbReference type="Proteomes" id="UP000001054"/>
    </source>
</evidence>
<sequence length="108" mass="11818">MPVLRTISRFIRFAVLCFALVNLHGFAAAAYFQADHQCPSIAASDHDGSQKAIHPGPCCPKLHCCPILQVPPSESMHGISRTWPTLLAGAQPFLLIRALYPPPKPRFS</sequence>
<gene>
    <name evidence="2" type="ordered locus">NGR_b07200</name>
</gene>
<feature type="signal peptide" evidence="1">
    <location>
        <begin position="1"/>
        <end position="29"/>
    </location>
</feature>
<keyword evidence="2" id="KW-0614">Plasmid</keyword>
<reference evidence="2 3" key="2">
    <citation type="journal article" date="2009" name="Appl. Environ. Microbiol.">
        <title>Rhizobium sp. strain NGR234 possesses a remarkable number of secretion systems.</title>
        <authorList>
            <person name="Schmeisser C."/>
            <person name="Liesegang H."/>
            <person name="Krysciak D."/>
            <person name="Bakkou N."/>
            <person name="Le Quere A."/>
            <person name="Wollherr A."/>
            <person name="Heinemeyer I."/>
            <person name="Morgenstern B."/>
            <person name="Pommerening-Roeser A."/>
            <person name="Flores M."/>
            <person name="Palacios R."/>
            <person name="Brenner S."/>
            <person name="Gottschalk G."/>
            <person name="Schmitz R.A."/>
            <person name="Broughton W.J."/>
            <person name="Perret X."/>
            <person name="Strittmatter A.W."/>
            <person name="Streit W.R."/>
        </authorList>
    </citation>
    <scope>NUCLEOTIDE SEQUENCE [LARGE SCALE GENOMIC DNA]</scope>
    <source>
        <strain evidence="3">NBRC 101917 / NGR234</strain>
    </source>
</reference>
<reference evidence="3" key="1">
    <citation type="journal article" date="2004" name="J. Bacteriol.">
        <title>An evolutionary hot spot: the pNGR234b replicon of Rhizobium sp. strain NGR234.</title>
        <authorList>
            <person name="Streit W.R."/>
            <person name="Schmitz R.A."/>
            <person name="Perret X."/>
            <person name="Staehelin C."/>
            <person name="Deakin W.J."/>
            <person name="Raasch C."/>
            <person name="Liesegang H."/>
            <person name="Broughton W.J."/>
        </authorList>
    </citation>
    <scope>NUCLEOTIDE SEQUENCE [LARGE SCALE GENOMIC DNA]</scope>
    <source>
        <strain evidence="3">NBRC 101917 / NGR234</strain>
    </source>
</reference>